<dbReference type="PANTHER" id="PTHR37710">
    <property type="entry name" value="TRANSMEMBRANE PROTEIN"/>
    <property type="match status" value="1"/>
</dbReference>
<name>A0AA36ENK8_LACSI</name>
<reference evidence="2" key="1">
    <citation type="submission" date="2023-04" db="EMBL/GenBank/DDBJ databases">
        <authorList>
            <person name="Vijverberg K."/>
            <person name="Xiong W."/>
            <person name="Schranz E."/>
        </authorList>
    </citation>
    <scope>NUCLEOTIDE SEQUENCE</scope>
</reference>
<evidence type="ECO:0000313" key="2">
    <source>
        <dbReference type="EMBL" id="CAI9299935.1"/>
    </source>
</evidence>
<proteinExistence type="predicted"/>
<feature type="region of interest" description="Disordered" evidence="1">
    <location>
        <begin position="201"/>
        <end position="223"/>
    </location>
</feature>
<dbReference type="Proteomes" id="UP001177003">
    <property type="component" value="Chromosome 8"/>
</dbReference>
<evidence type="ECO:0000256" key="1">
    <source>
        <dbReference type="SAM" id="MobiDB-lite"/>
    </source>
</evidence>
<organism evidence="2 3">
    <name type="scientific">Lactuca saligna</name>
    <name type="common">Willowleaf lettuce</name>
    <dbReference type="NCBI Taxonomy" id="75948"/>
    <lineage>
        <taxon>Eukaryota</taxon>
        <taxon>Viridiplantae</taxon>
        <taxon>Streptophyta</taxon>
        <taxon>Embryophyta</taxon>
        <taxon>Tracheophyta</taxon>
        <taxon>Spermatophyta</taxon>
        <taxon>Magnoliopsida</taxon>
        <taxon>eudicotyledons</taxon>
        <taxon>Gunneridae</taxon>
        <taxon>Pentapetalae</taxon>
        <taxon>asterids</taxon>
        <taxon>campanulids</taxon>
        <taxon>Asterales</taxon>
        <taxon>Asteraceae</taxon>
        <taxon>Cichorioideae</taxon>
        <taxon>Cichorieae</taxon>
        <taxon>Lactucinae</taxon>
        <taxon>Lactuca</taxon>
    </lineage>
</organism>
<dbReference type="AlphaFoldDB" id="A0AA36ENK8"/>
<keyword evidence="3" id="KW-1185">Reference proteome</keyword>
<feature type="compositionally biased region" description="Basic and acidic residues" evidence="1">
    <location>
        <begin position="201"/>
        <end position="216"/>
    </location>
</feature>
<evidence type="ECO:0000313" key="3">
    <source>
        <dbReference type="Proteomes" id="UP001177003"/>
    </source>
</evidence>
<accession>A0AA36ENK8</accession>
<gene>
    <name evidence="2" type="ORF">LSALG_LOCUS38616</name>
</gene>
<dbReference type="EMBL" id="OX465084">
    <property type="protein sequence ID" value="CAI9299935.1"/>
    <property type="molecule type" value="Genomic_DNA"/>
</dbReference>
<protein>
    <submittedName>
        <fullName evidence="2">Uncharacterized protein</fullName>
    </submittedName>
</protein>
<sequence>MGLVSIFIRTHFLAFSNFQSAIHQPPPPETTMIPRRRPILFTLGTLLLSFLQKISTRFHIFRNPKGKNAKILCAIEHQMLTILSFFDDHIMVFEDLIETLFPSSSRFFDKIDEFIRSSESLPPKFEDFMDHDVPKIMQRVPFLDRFFHKDEKEIVIDITCHGYRIEPENSSQEDDVVDSSKTACEFTCEFSEEEEMVEKWSEENDEDDLKKEKNNMEDSNGDLYSATTEINNEEILKSEDPIYELFEAGWHMSPRALSGLRLGFQTL</sequence>
<dbReference type="PANTHER" id="PTHR37710:SF1">
    <property type="entry name" value="TRANSMEMBRANE PROTEIN"/>
    <property type="match status" value="1"/>
</dbReference>